<evidence type="ECO:0000256" key="2">
    <source>
        <dbReference type="ARBA" id="ARBA00022679"/>
    </source>
</evidence>
<evidence type="ECO:0000259" key="3">
    <source>
        <dbReference type="Pfam" id="PF03407"/>
    </source>
</evidence>
<keyword evidence="5" id="KW-1185">Reference proteome</keyword>
<evidence type="ECO:0000313" key="5">
    <source>
        <dbReference type="Proteomes" id="UP001274321"/>
    </source>
</evidence>
<accession>A0ABU4RSA7</accession>
<dbReference type="InterPro" id="IPR005069">
    <property type="entry name" value="Nucl-diP-sugar_transferase"/>
</dbReference>
<proteinExistence type="predicted"/>
<reference evidence="4 5" key="1">
    <citation type="submission" date="2023-11" db="EMBL/GenBank/DDBJ databases">
        <authorList>
            <person name="Bao R."/>
        </authorList>
    </citation>
    <scope>NUCLEOTIDE SEQUENCE [LARGE SCALE GENOMIC DNA]</scope>
    <source>
        <strain evidence="4 5">PJ23</strain>
    </source>
</reference>
<dbReference type="Pfam" id="PF03407">
    <property type="entry name" value="Nucleotid_trans"/>
    <property type="match status" value="1"/>
</dbReference>
<dbReference type="Gene3D" id="3.90.550.10">
    <property type="entry name" value="Spore Coat Polysaccharide Biosynthesis Protein SpsA, Chain A"/>
    <property type="match status" value="1"/>
</dbReference>
<dbReference type="RefSeq" id="WP_319845089.1">
    <property type="nucleotide sequence ID" value="NZ_JAXAFJ010000008.1"/>
</dbReference>
<name>A0ABU4RSA7_9HYPH</name>
<dbReference type="InterPro" id="IPR029044">
    <property type="entry name" value="Nucleotide-diphossugar_trans"/>
</dbReference>
<organism evidence="4 5">
    <name type="scientific">Terrihabitans rhizophilus</name>
    <dbReference type="NCBI Taxonomy" id="3092662"/>
    <lineage>
        <taxon>Bacteria</taxon>
        <taxon>Pseudomonadati</taxon>
        <taxon>Pseudomonadota</taxon>
        <taxon>Alphaproteobacteria</taxon>
        <taxon>Hyphomicrobiales</taxon>
        <taxon>Terrihabitans</taxon>
    </lineage>
</organism>
<keyword evidence="2 4" id="KW-0808">Transferase</keyword>
<dbReference type="Pfam" id="PF05637">
    <property type="entry name" value="Glyco_transf_34"/>
    <property type="match status" value="1"/>
</dbReference>
<dbReference type="Proteomes" id="UP001274321">
    <property type="component" value="Unassembled WGS sequence"/>
</dbReference>
<keyword evidence="1" id="KW-0328">Glycosyltransferase</keyword>
<dbReference type="InterPro" id="IPR008630">
    <property type="entry name" value="Glyco_trans_34"/>
</dbReference>
<dbReference type="PANTHER" id="PTHR31306">
    <property type="entry name" value="ALPHA-1,6-MANNOSYLTRANSFERASE MNN11-RELATED"/>
    <property type="match status" value="1"/>
</dbReference>
<evidence type="ECO:0000256" key="1">
    <source>
        <dbReference type="ARBA" id="ARBA00022676"/>
    </source>
</evidence>
<dbReference type="EMBL" id="JAXAFJ010000008">
    <property type="protein sequence ID" value="MDX6806964.1"/>
    <property type="molecule type" value="Genomic_DNA"/>
</dbReference>
<evidence type="ECO:0000313" key="4">
    <source>
        <dbReference type="EMBL" id="MDX6806964.1"/>
    </source>
</evidence>
<comment type="caution">
    <text evidence="4">The sequence shown here is derived from an EMBL/GenBank/DDBJ whole genome shotgun (WGS) entry which is preliminary data.</text>
</comment>
<sequence>MSSVLVLSSHTKPGSPAAINHAVYCERHGYDYLFDATPYRLLSPFDQKTMAAIGVLKRSRAEWVFWVDDDAFFMDHSKTLEAIIEGAGSADFIFCRSPVNLKGQWSYINAGLYFVRNTPRAIEVLEDVLSADGKAVRDWWDADRFGMYTTLNSDQEAFVYVLERRGMLNTSAVAILDHLAFNARPYHFTKRHDENFICHLASHTDKYVPWADMRSRFGLDRYLLPQGALQAADDFRYSVAAQDLKPKPAPTIIGRARRKALGMLSPAGLRTR</sequence>
<protein>
    <submittedName>
        <fullName evidence="4">Nucleotide-diphospho-sugar transferase</fullName>
    </submittedName>
</protein>
<dbReference type="GO" id="GO:0016740">
    <property type="term" value="F:transferase activity"/>
    <property type="evidence" value="ECO:0007669"/>
    <property type="project" value="UniProtKB-KW"/>
</dbReference>
<feature type="domain" description="Nucleotide-diphospho-sugar transferase" evidence="3">
    <location>
        <begin position="105"/>
        <end position="199"/>
    </location>
</feature>
<gene>
    <name evidence="4" type="ORF">SCD90_12900</name>
</gene>
<dbReference type="PANTHER" id="PTHR31306:SF4">
    <property type="entry name" value="ALPHA-1,2-GALACTOSYLTRANSFERASE"/>
    <property type="match status" value="1"/>
</dbReference>